<dbReference type="InParanoid" id="Q0UXQ0"/>
<evidence type="ECO:0000313" key="1">
    <source>
        <dbReference type="EMBL" id="EAT88669.1"/>
    </source>
</evidence>
<dbReference type="HOGENOM" id="CLU_3107152_0_0_1"/>
<organism evidence="1 2">
    <name type="scientific">Phaeosphaeria nodorum (strain SN15 / ATCC MYA-4574 / FGSC 10173)</name>
    <name type="common">Glume blotch fungus</name>
    <name type="synonym">Parastagonospora nodorum</name>
    <dbReference type="NCBI Taxonomy" id="321614"/>
    <lineage>
        <taxon>Eukaryota</taxon>
        <taxon>Fungi</taxon>
        <taxon>Dikarya</taxon>
        <taxon>Ascomycota</taxon>
        <taxon>Pezizomycotina</taxon>
        <taxon>Dothideomycetes</taxon>
        <taxon>Pleosporomycetidae</taxon>
        <taxon>Pleosporales</taxon>
        <taxon>Pleosporineae</taxon>
        <taxon>Phaeosphaeriaceae</taxon>
        <taxon>Parastagonospora</taxon>
    </lineage>
</organism>
<reference evidence="2" key="1">
    <citation type="journal article" date="2007" name="Plant Cell">
        <title>Dothideomycete-plant interactions illuminated by genome sequencing and EST analysis of the wheat pathogen Stagonospora nodorum.</title>
        <authorList>
            <person name="Hane J.K."/>
            <person name="Lowe R.G."/>
            <person name="Solomon P.S."/>
            <person name="Tan K.C."/>
            <person name="Schoch C.L."/>
            <person name="Spatafora J.W."/>
            <person name="Crous P.W."/>
            <person name="Kodira C."/>
            <person name="Birren B.W."/>
            <person name="Galagan J.E."/>
            <person name="Torriani S.F."/>
            <person name="McDonald B.A."/>
            <person name="Oliver R.P."/>
        </authorList>
    </citation>
    <scope>NUCLEOTIDE SEQUENCE [LARGE SCALE GENOMIC DNA]</scope>
    <source>
        <strain evidence="2">SN15 / ATCC MYA-4574 / FGSC 10173</strain>
    </source>
</reference>
<gene>
    <name evidence="1" type="ORF">SNOG_03464</name>
</gene>
<evidence type="ECO:0000313" key="2">
    <source>
        <dbReference type="Proteomes" id="UP000001055"/>
    </source>
</evidence>
<accession>Q0UXQ0</accession>
<dbReference type="AlphaFoldDB" id="Q0UXQ0"/>
<dbReference type="RefSeq" id="XP_001794027.1">
    <property type="nucleotide sequence ID" value="XM_001793975.1"/>
</dbReference>
<dbReference type="EMBL" id="CH445329">
    <property type="protein sequence ID" value="EAT88669.1"/>
    <property type="molecule type" value="Genomic_DNA"/>
</dbReference>
<proteinExistence type="predicted"/>
<name>Q0UXQ0_PHANO</name>
<sequence>MSIALIKRIGKSEAPTIHFTASMKSEIGKSERVNMGRQDTFCELGGLSVSG</sequence>
<protein>
    <submittedName>
        <fullName evidence="1">Uncharacterized protein</fullName>
    </submittedName>
</protein>
<dbReference type="GeneID" id="5970890"/>
<dbReference type="Proteomes" id="UP000001055">
    <property type="component" value="Unassembled WGS sequence"/>
</dbReference>
<dbReference type="KEGG" id="pno:SNOG_03464"/>